<evidence type="ECO:0000313" key="3">
    <source>
        <dbReference type="Proteomes" id="UP000094784"/>
    </source>
</evidence>
<evidence type="ECO:0000313" key="2">
    <source>
        <dbReference type="EMBL" id="ODV56530.1"/>
    </source>
</evidence>
<keyword evidence="1" id="KW-1133">Transmembrane helix</keyword>
<evidence type="ECO:0000256" key="1">
    <source>
        <dbReference type="SAM" id="Phobius"/>
    </source>
</evidence>
<evidence type="ECO:0008006" key="4">
    <source>
        <dbReference type="Google" id="ProtNLM"/>
    </source>
</evidence>
<organism evidence="2 3">
    <name type="scientific">Lysinibacillus fusiformis</name>
    <dbReference type="NCBI Taxonomy" id="28031"/>
    <lineage>
        <taxon>Bacteria</taxon>
        <taxon>Bacillati</taxon>
        <taxon>Bacillota</taxon>
        <taxon>Bacilli</taxon>
        <taxon>Bacillales</taxon>
        <taxon>Bacillaceae</taxon>
        <taxon>Lysinibacillus</taxon>
    </lineage>
</organism>
<proteinExistence type="predicted"/>
<comment type="caution">
    <text evidence="2">The sequence shown here is derived from an EMBL/GenBank/DDBJ whole genome shotgun (WGS) entry which is preliminary data.</text>
</comment>
<name>A0A1E4R7T4_9BACI</name>
<dbReference type="Proteomes" id="UP000094784">
    <property type="component" value="Unassembled WGS sequence"/>
</dbReference>
<dbReference type="OrthoDB" id="2440830at2"/>
<dbReference type="EMBL" id="MECQ01000001">
    <property type="protein sequence ID" value="ODV56530.1"/>
    <property type="molecule type" value="Genomic_DNA"/>
</dbReference>
<accession>A0A1E4R7T4</accession>
<feature type="transmembrane region" description="Helical" evidence="1">
    <location>
        <begin position="31"/>
        <end position="50"/>
    </location>
</feature>
<protein>
    <recommendedName>
        <fullName evidence="4">Histidine kinase</fullName>
    </recommendedName>
</protein>
<gene>
    <name evidence="2" type="ORF">BG258_11800</name>
</gene>
<dbReference type="RefSeq" id="WP_069481521.1">
    <property type="nucleotide sequence ID" value="NZ_KV766182.1"/>
</dbReference>
<sequence>MVLAVAVFIISAIIALLFIPKLKKQKETKTILVFSILLLIGTALNMGIALKLNIPSPLDFITFIFTPIKDFIVSLTK</sequence>
<reference evidence="2 3" key="1">
    <citation type="submission" date="2016-09" db="EMBL/GenBank/DDBJ databases">
        <title>Draft genome sequence of the soil isolate, Lysinibacillus fusiformis M5, a potential hypoxanthine producer.</title>
        <authorList>
            <person name="Gallegos-Monterrosa R."/>
            <person name="Maroti G."/>
            <person name="Balint B."/>
            <person name="Kovacs A.T."/>
        </authorList>
    </citation>
    <scope>NUCLEOTIDE SEQUENCE [LARGE SCALE GENOMIC DNA]</scope>
    <source>
        <strain evidence="2 3">M5</strain>
    </source>
</reference>
<keyword evidence="1" id="KW-0812">Transmembrane</keyword>
<keyword evidence="1" id="KW-0472">Membrane</keyword>
<dbReference type="AlphaFoldDB" id="A0A1E4R7T4"/>
<feature type="transmembrane region" description="Helical" evidence="1">
    <location>
        <begin position="6"/>
        <end position="22"/>
    </location>
</feature>